<organism evidence="2 3">
    <name type="scientific">Natronomicrosphaera hydrolytica</name>
    <dbReference type="NCBI Taxonomy" id="3242702"/>
    <lineage>
        <taxon>Bacteria</taxon>
        <taxon>Pseudomonadati</taxon>
        <taxon>Planctomycetota</taxon>
        <taxon>Phycisphaerae</taxon>
        <taxon>Phycisphaerales</taxon>
        <taxon>Phycisphaeraceae</taxon>
        <taxon>Natronomicrosphaera</taxon>
    </lineage>
</organism>
<dbReference type="RefSeq" id="WP_425345735.1">
    <property type="nucleotide sequence ID" value="NZ_JBGUBD010000006.1"/>
</dbReference>
<dbReference type="Proteomes" id="UP001575105">
    <property type="component" value="Unassembled WGS sequence"/>
</dbReference>
<dbReference type="SUPFAM" id="SSF51445">
    <property type="entry name" value="(Trans)glycosidases"/>
    <property type="match status" value="1"/>
</dbReference>
<evidence type="ECO:0000256" key="1">
    <source>
        <dbReference type="SAM" id="SignalP"/>
    </source>
</evidence>
<dbReference type="Gene3D" id="3.20.20.80">
    <property type="entry name" value="Glycosidases"/>
    <property type="match status" value="1"/>
</dbReference>
<proteinExistence type="predicted"/>
<sequence>MIMINSWINVAVGLVVLGAVACPLPAIAQANGENPGSVVEIDQDGMMLLNGERTFVYGLYRDPSDDWRRFDGIRQTDANLTHSYYFEEARIRSDSDLEAYIADAREYLDLAHRHGVGVALGLPRHLVLGAELDTLERIITAVRDKPALWFWYLKDEPRSKVEPDTLKQCYALIKELDPNHPVVLVDNVRWLGVHGDAADLLWVAAYPVPWGIMPLVDSVDRVQKQHPDKPVWLVASATAELAWGRNAQGRQPVPDAAHRPSPKEIRALGHGMIAGGSHAAIYWFAPNRWQDIRTQTPQVWRSLVDLGTEFRTLLPALESNEPVPSVNIEVDYESRQRRMDRSWLSGKAEGSYAEPNEIVAWKRMHEGSLYIGLVNAGYQTQVNVTIELPFEFKRVVQYPDAITVIEHNSQETIIEYDWIPVVVRDIEQSDTINIVMNEADTIVWRIDPAR</sequence>
<accession>A0ABV4U6L0</accession>
<reference evidence="2 3" key="1">
    <citation type="submission" date="2024-08" db="EMBL/GenBank/DDBJ databases">
        <title>Whole-genome sequencing of halo(alkali)philic microorganisms from hypersaline lakes.</title>
        <authorList>
            <person name="Sorokin D.Y."/>
            <person name="Merkel A.Y."/>
            <person name="Messina E."/>
            <person name="Yakimov M."/>
        </authorList>
    </citation>
    <scope>NUCLEOTIDE SEQUENCE [LARGE SCALE GENOMIC DNA]</scope>
    <source>
        <strain evidence="2 3">AB-hyl4</strain>
    </source>
</reference>
<feature type="signal peptide" evidence="1">
    <location>
        <begin position="1"/>
        <end position="28"/>
    </location>
</feature>
<protein>
    <recommendedName>
        <fullName evidence="4">Glycoside hydrolase family 42 N-terminal domain-containing protein</fullName>
    </recommendedName>
</protein>
<name>A0ABV4U6L0_9BACT</name>
<dbReference type="EMBL" id="JBGUBD010000006">
    <property type="protein sequence ID" value="MFA9478810.1"/>
    <property type="molecule type" value="Genomic_DNA"/>
</dbReference>
<evidence type="ECO:0008006" key="4">
    <source>
        <dbReference type="Google" id="ProtNLM"/>
    </source>
</evidence>
<keyword evidence="3" id="KW-1185">Reference proteome</keyword>
<evidence type="ECO:0000313" key="2">
    <source>
        <dbReference type="EMBL" id="MFA9478810.1"/>
    </source>
</evidence>
<evidence type="ECO:0000313" key="3">
    <source>
        <dbReference type="Proteomes" id="UP001575105"/>
    </source>
</evidence>
<comment type="caution">
    <text evidence="2">The sequence shown here is derived from an EMBL/GenBank/DDBJ whole genome shotgun (WGS) entry which is preliminary data.</text>
</comment>
<feature type="chain" id="PRO_5047419489" description="Glycoside hydrolase family 42 N-terminal domain-containing protein" evidence="1">
    <location>
        <begin position="29"/>
        <end position="450"/>
    </location>
</feature>
<gene>
    <name evidence="2" type="ORF">ACERK3_10940</name>
</gene>
<dbReference type="InterPro" id="IPR017853">
    <property type="entry name" value="GH"/>
</dbReference>
<keyword evidence="1" id="KW-0732">Signal</keyword>